<feature type="transmembrane region" description="Helical" evidence="5">
    <location>
        <begin position="139"/>
        <end position="160"/>
    </location>
</feature>
<dbReference type="PANTHER" id="PTHR23291">
    <property type="entry name" value="BAX INHIBITOR-RELATED"/>
    <property type="match status" value="1"/>
</dbReference>
<evidence type="ECO:0000256" key="1">
    <source>
        <dbReference type="ARBA" id="ARBA00004141"/>
    </source>
</evidence>
<sequence>MSSPHTEEPGLPRYTDAEIVQNSENLGDNVPDDFKFADIVAECTIDIRHRFLQRVYLLLSTQLAMTCLLSGLLMYSEGFQNWALRNTWTVWVSAIGSFVFMMACMVLRRKYPWNVILLTAFTLCESWLVGIVTCLSDTTAVLNAFIITIIVFVGLSAFAIQTKYDFRSWRPYLGAFLFALFGVGIVSIFVQTNALDLTYSFIAVILFSAFILVDTQTIMNKFHPEDIVPATIELYLDIINLFLNILRILNSNDNN</sequence>
<gene>
    <name evidence="6" type="ORF">DASB73_025160</name>
</gene>
<feature type="transmembrane region" description="Helical" evidence="5">
    <location>
        <begin position="197"/>
        <end position="213"/>
    </location>
</feature>
<feature type="transmembrane region" description="Helical" evidence="5">
    <location>
        <begin position="114"/>
        <end position="133"/>
    </location>
</feature>
<evidence type="ECO:0000256" key="3">
    <source>
        <dbReference type="ARBA" id="ARBA00022989"/>
    </source>
</evidence>
<keyword evidence="7" id="KW-1185">Reference proteome</keyword>
<evidence type="ECO:0000256" key="2">
    <source>
        <dbReference type="ARBA" id="ARBA00022692"/>
    </source>
</evidence>
<evidence type="ECO:0000313" key="7">
    <source>
        <dbReference type="Proteomes" id="UP001362899"/>
    </source>
</evidence>
<accession>A0AAV5RLE2</accession>
<dbReference type="InterPro" id="IPR006214">
    <property type="entry name" value="Bax_inhibitor_1-related"/>
</dbReference>
<feature type="transmembrane region" description="Helical" evidence="5">
    <location>
        <begin position="88"/>
        <end position="107"/>
    </location>
</feature>
<keyword evidence="3 5" id="KW-1133">Transmembrane helix</keyword>
<evidence type="ECO:0000256" key="5">
    <source>
        <dbReference type="RuleBase" id="RU004379"/>
    </source>
</evidence>
<evidence type="ECO:0000313" key="6">
    <source>
        <dbReference type="EMBL" id="GMM51553.1"/>
    </source>
</evidence>
<keyword evidence="4 5" id="KW-0472">Membrane</keyword>
<reference evidence="6 7" key="1">
    <citation type="journal article" date="2023" name="Elife">
        <title>Identification of key yeast species and microbe-microbe interactions impacting larval growth of Drosophila in the wild.</title>
        <authorList>
            <person name="Mure A."/>
            <person name="Sugiura Y."/>
            <person name="Maeda R."/>
            <person name="Honda K."/>
            <person name="Sakurai N."/>
            <person name="Takahashi Y."/>
            <person name="Watada M."/>
            <person name="Katoh T."/>
            <person name="Gotoh A."/>
            <person name="Gotoh Y."/>
            <person name="Taniguchi I."/>
            <person name="Nakamura K."/>
            <person name="Hayashi T."/>
            <person name="Katayama T."/>
            <person name="Uemura T."/>
            <person name="Hattori Y."/>
        </authorList>
    </citation>
    <scope>NUCLEOTIDE SEQUENCE [LARGE SCALE GENOMIC DNA]</scope>
    <source>
        <strain evidence="6 7">SB-73</strain>
    </source>
</reference>
<comment type="subcellular location">
    <subcellularLocation>
        <location evidence="1">Membrane</location>
        <topology evidence="1">Multi-pass membrane protein</topology>
    </subcellularLocation>
</comment>
<dbReference type="AlphaFoldDB" id="A0AAV5RLE2"/>
<keyword evidence="2 5" id="KW-0812">Transmembrane</keyword>
<dbReference type="Pfam" id="PF01027">
    <property type="entry name" value="Bax1-I"/>
    <property type="match status" value="1"/>
</dbReference>
<comment type="caution">
    <text evidence="6">The sequence shown here is derived from an EMBL/GenBank/DDBJ whole genome shotgun (WGS) entry which is preliminary data.</text>
</comment>
<organism evidence="6 7">
    <name type="scientific">Starmerella bacillaris</name>
    <name type="common">Yeast</name>
    <name type="synonym">Candida zemplinina</name>
    <dbReference type="NCBI Taxonomy" id="1247836"/>
    <lineage>
        <taxon>Eukaryota</taxon>
        <taxon>Fungi</taxon>
        <taxon>Dikarya</taxon>
        <taxon>Ascomycota</taxon>
        <taxon>Saccharomycotina</taxon>
        <taxon>Dipodascomycetes</taxon>
        <taxon>Dipodascales</taxon>
        <taxon>Trichomonascaceae</taxon>
        <taxon>Starmerella</taxon>
    </lineage>
</organism>
<dbReference type="PANTHER" id="PTHR23291:SF50">
    <property type="entry name" value="PROTEIN LIFEGUARD 4"/>
    <property type="match status" value="1"/>
</dbReference>
<proteinExistence type="inferred from homology"/>
<evidence type="ECO:0000256" key="4">
    <source>
        <dbReference type="ARBA" id="ARBA00023136"/>
    </source>
</evidence>
<dbReference type="EMBL" id="BTGC01000008">
    <property type="protein sequence ID" value="GMM51553.1"/>
    <property type="molecule type" value="Genomic_DNA"/>
</dbReference>
<protein>
    <submittedName>
        <fullName evidence="6">Bxi1 protein</fullName>
    </submittedName>
</protein>
<feature type="transmembrane region" description="Helical" evidence="5">
    <location>
        <begin position="172"/>
        <end position="191"/>
    </location>
</feature>
<dbReference type="GO" id="GO:0016020">
    <property type="term" value="C:membrane"/>
    <property type="evidence" value="ECO:0007669"/>
    <property type="project" value="UniProtKB-SubCell"/>
</dbReference>
<name>A0AAV5RLE2_STABA</name>
<dbReference type="Proteomes" id="UP001362899">
    <property type="component" value="Unassembled WGS sequence"/>
</dbReference>
<feature type="transmembrane region" description="Helical" evidence="5">
    <location>
        <begin position="55"/>
        <end position="76"/>
    </location>
</feature>
<comment type="similarity">
    <text evidence="5">Belongs to the BI1 family.</text>
</comment>